<dbReference type="PANTHER" id="PTHR35174:SF3">
    <property type="entry name" value="BLL7171 PROTEIN"/>
    <property type="match status" value="1"/>
</dbReference>
<keyword evidence="4" id="KW-1185">Reference proteome</keyword>
<dbReference type="PANTHER" id="PTHR35174">
    <property type="entry name" value="BLL7171 PROTEIN-RELATED"/>
    <property type="match status" value="1"/>
</dbReference>
<accession>A0AAF0CFL0</accession>
<evidence type="ECO:0000313" key="3">
    <source>
        <dbReference type="EMBL" id="WDI31078.1"/>
    </source>
</evidence>
<dbReference type="Pfam" id="PF03795">
    <property type="entry name" value="YCII"/>
    <property type="match status" value="1"/>
</dbReference>
<evidence type="ECO:0000256" key="1">
    <source>
        <dbReference type="ARBA" id="ARBA00007689"/>
    </source>
</evidence>
<sequence>MKYLFLLYDDENVWDEMPEDKRNEIFGSYMAYSEALKKSGAFIGGEPLVHSREAKRVRQTQVQDGPFADGKEQLGGYYMIDAKNLDEALDWAARCPCAELGHVEVRPVWNIEG</sequence>
<dbReference type="Gene3D" id="3.30.70.1060">
    <property type="entry name" value="Dimeric alpha+beta barrel"/>
    <property type="match status" value="1"/>
</dbReference>
<dbReference type="EMBL" id="CP118166">
    <property type="protein sequence ID" value="WDI31078.1"/>
    <property type="molecule type" value="Genomic_DNA"/>
</dbReference>
<protein>
    <submittedName>
        <fullName evidence="3">YciI family protein</fullName>
    </submittedName>
</protein>
<dbReference type="InterPro" id="IPR005545">
    <property type="entry name" value="YCII"/>
</dbReference>
<proteinExistence type="inferred from homology"/>
<name>A0AAF0CFL0_9PROT</name>
<evidence type="ECO:0000313" key="4">
    <source>
        <dbReference type="Proteomes" id="UP001214043"/>
    </source>
</evidence>
<comment type="similarity">
    <text evidence="1">Belongs to the YciI family.</text>
</comment>
<organism evidence="3 4">
    <name type="scientific">Hyphococcus flavus</name>
    <dbReference type="NCBI Taxonomy" id="1866326"/>
    <lineage>
        <taxon>Bacteria</taxon>
        <taxon>Pseudomonadati</taxon>
        <taxon>Pseudomonadota</taxon>
        <taxon>Alphaproteobacteria</taxon>
        <taxon>Parvularculales</taxon>
        <taxon>Parvularculaceae</taxon>
        <taxon>Hyphococcus</taxon>
    </lineage>
</organism>
<feature type="domain" description="YCII-related" evidence="2">
    <location>
        <begin position="1"/>
        <end position="110"/>
    </location>
</feature>
<evidence type="ECO:0000259" key="2">
    <source>
        <dbReference type="Pfam" id="PF03795"/>
    </source>
</evidence>
<dbReference type="AlphaFoldDB" id="A0AAF0CFL0"/>
<dbReference type="Proteomes" id="UP001214043">
    <property type="component" value="Chromosome"/>
</dbReference>
<dbReference type="KEGG" id="hfl:PUV54_14070"/>
<dbReference type="SUPFAM" id="SSF54909">
    <property type="entry name" value="Dimeric alpha+beta barrel"/>
    <property type="match status" value="1"/>
</dbReference>
<gene>
    <name evidence="3" type="ORF">PUV54_14070</name>
</gene>
<reference evidence="3" key="1">
    <citation type="submission" date="2023-02" db="EMBL/GenBank/DDBJ databases">
        <title>Genome sequence of Hyphococcus flavus.</title>
        <authorList>
            <person name="Rong J.-C."/>
            <person name="Zhao Q."/>
            <person name="Yi M."/>
            <person name="Wu J.-Y."/>
        </authorList>
    </citation>
    <scope>NUCLEOTIDE SEQUENCE</scope>
    <source>
        <strain evidence="3">MCCC 1K03223</strain>
    </source>
</reference>
<dbReference type="RefSeq" id="WP_274492900.1">
    <property type="nucleotide sequence ID" value="NZ_CP118166.1"/>
</dbReference>
<dbReference type="InterPro" id="IPR011008">
    <property type="entry name" value="Dimeric_a/b-barrel"/>
</dbReference>